<evidence type="ECO:0000313" key="2">
    <source>
        <dbReference type="EMBL" id="MBB6041091.1"/>
    </source>
</evidence>
<comment type="caution">
    <text evidence="2">The sequence shown here is derived from an EMBL/GenBank/DDBJ whole genome shotgun (WGS) entry which is preliminary data.</text>
</comment>
<proteinExistence type="predicted"/>
<evidence type="ECO:0000313" key="3">
    <source>
        <dbReference type="Proteomes" id="UP000522163"/>
    </source>
</evidence>
<evidence type="ECO:0000256" key="1">
    <source>
        <dbReference type="SAM" id="MobiDB-lite"/>
    </source>
</evidence>
<feature type="compositionally biased region" description="Polar residues" evidence="1">
    <location>
        <begin position="19"/>
        <end position="29"/>
    </location>
</feature>
<sequence>MMLFDRMSLGRQKKKEAIKNQNNREFSAI</sequence>
<organism evidence="2 3">
    <name type="scientific">Oribacterium sinus</name>
    <dbReference type="NCBI Taxonomy" id="237576"/>
    <lineage>
        <taxon>Bacteria</taxon>
        <taxon>Bacillati</taxon>
        <taxon>Bacillota</taxon>
        <taxon>Clostridia</taxon>
        <taxon>Lachnospirales</taxon>
        <taxon>Lachnospiraceae</taxon>
        <taxon>Oribacterium</taxon>
    </lineage>
</organism>
<protein>
    <submittedName>
        <fullName evidence="2">Uncharacterized protein</fullName>
    </submittedName>
</protein>
<name>A0A7W9W0P5_9FIRM</name>
<dbReference type="Proteomes" id="UP000522163">
    <property type="component" value="Unassembled WGS sequence"/>
</dbReference>
<feature type="region of interest" description="Disordered" evidence="1">
    <location>
        <begin position="1"/>
        <end position="29"/>
    </location>
</feature>
<dbReference type="AlphaFoldDB" id="A0A7W9W0P5"/>
<gene>
    <name evidence="2" type="ORF">HNQ46_001063</name>
</gene>
<reference evidence="2 3" key="1">
    <citation type="submission" date="2020-08" db="EMBL/GenBank/DDBJ databases">
        <title>Genomic Encyclopedia of Type Strains, Phase IV (KMG-IV): sequencing the most valuable type-strain genomes for metagenomic binning, comparative biology and taxonomic classification.</title>
        <authorList>
            <person name="Goeker M."/>
        </authorList>
    </citation>
    <scope>NUCLEOTIDE SEQUENCE [LARGE SCALE GENOMIC DNA]</scope>
    <source>
        <strain evidence="2 3">DSM 17245</strain>
    </source>
</reference>
<dbReference type="EMBL" id="JACHHH010000004">
    <property type="protein sequence ID" value="MBB6041091.1"/>
    <property type="molecule type" value="Genomic_DNA"/>
</dbReference>
<accession>A0A7W9W0P5</accession>